<dbReference type="InterPro" id="IPR014284">
    <property type="entry name" value="RNA_pol_sigma-70_dom"/>
</dbReference>
<evidence type="ECO:0000313" key="7">
    <source>
        <dbReference type="EMBL" id="MTD57249.1"/>
    </source>
</evidence>
<evidence type="ECO:0000259" key="6">
    <source>
        <dbReference type="Pfam" id="PF08281"/>
    </source>
</evidence>
<evidence type="ECO:0000313" key="8">
    <source>
        <dbReference type="Proteomes" id="UP000440096"/>
    </source>
</evidence>
<accession>A0A6N7Z620</accession>
<name>A0A6N7Z620_9PSEU</name>
<keyword evidence="4" id="KW-0804">Transcription</keyword>
<protein>
    <submittedName>
        <fullName evidence="7">Sigma-70 family RNA polymerase sigma factor</fullName>
    </submittedName>
</protein>
<dbReference type="Gene3D" id="1.10.1740.10">
    <property type="match status" value="1"/>
</dbReference>
<comment type="similarity">
    <text evidence="1">Belongs to the sigma-70 factor family. ECF subfamily.</text>
</comment>
<organism evidence="7 8">
    <name type="scientific">Amycolatopsis pithecellobii</name>
    <dbReference type="NCBI Taxonomy" id="664692"/>
    <lineage>
        <taxon>Bacteria</taxon>
        <taxon>Bacillati</taxon>
        <taxon>Actinomycetota</taxon>
        <taxon>Actinomycetes</taxon>
        <taxon>Pseudonocardiales</taxon>
        <taxon>Pseudonocardiaceae</taxon>
        <taxon>Amycolatopsis</taxon>
    </lineage>
</organism>
<dbReference type="Proteomes" id="UP000440096">
    <property type="component" value="Unassembled WGS sequence"/>
</dbReference>
<keyword evidence="2" id="KW-0805">Transcription regulation</keyword>
<dbReference type="GO" id="GO:0003677">
    <property type="term" value="F:DNA binding"/>
    <property type="evidence" value="ECO:0007669"/>
    <property type="project" value="InterPro"/>
</dbReference>
<feature type="domain" description="RNA polymerase sigma-70 region 2" evidence="5">
    <location>
        <begin position="44"/>
        <end position="111"/>
    </location>
</feature>
<proteinExistence type="inferred from homology"/>
<dbReference type="SUPFAM" id="SSF88946">
    <property type="entry name" value="Sigma2 domain of RNA polymerase sigma factors"/>
    <property type="match status" value="1"/>
</dbReference>
<sequence length="213" mass="22636">MLEDGAVTSLDDLSLRCRAAGGEPDLAASLAAAQAGDENAFRVLYRALQPGMLRYLRVLVGEDAEDVASEAWLQIANGLSGFRGDIDGFRGWTATIARNRALDQLRSRRRRPLTTDAELLVEFPARDNTADSAVDTLSTDAALALIAKLPPDQAEAVLLRAVVGLDAAGAAKVLGKRSGAVRTAAYRGLRKLAEHLEQAGVTDPGALTLNEMR</sequence>
<dbReference type="GO" id="GO:0016987">
    <property type="term" value="F:sigma factor activity"/>
    <property type="evidence" value="ECO:0007669"/>
    <property type="project" value="UniProtKB-KW"/>
</dbReference>
<keyword evidence="3" id="KW-0731">Sigma factor</keyword>
<feature type="domain" description="RNA polymerase sigma factor 70 region 4 type 2" evidence="6">
    <location>
        <begin position="141"/>
        <end position="192"/>
    </location>
</feature>
<dbReference type="Pfam" id="PF04542">
    <property type="entry name" value="Sigma70_r2"/>
    <property type="match status" value="1"/>
</dbReference>
<dbReference type="AlphaFoldDB" id="A0A6N7Z620"/>
<dbReference type="PANTHER" id="PTHR43133:SF66">
    <property type="entry name" value="ECF RNA POLYMERASE SIGMA FACTOR SIGK"/>
    <property type="match status" value="1"/>
</dbReference>
<evidence type="ECO:0000256" key="2">
    <source>
        <dbReference type="ARBA" id="ARBA00023015"/>
    </source>
</evidence>
<dbReference type="GO" id="GO:0006352">
    <property type="term" value="P:DNA-templated transcription initiation"/>
    <property type="evidence" value="ECO:0007669"/>
    <property type="project" value="InterPro"/>
</dbReference>
<comment type="caution">
    <text evidence="7">The sequence shown here is derived from an EMBL/GenBank/DDBJ whole genome shotgun (WGS) entry which is preliminary data.</text>
</comment>
<dbReference type="InterPro" id="IPR036388">
    <property type="entry name" value="WH-like_DNA-bd_sf"/>
</dbReference>
<dbReference type="NCBIfam" id="TIGR02937">
    <property type="entry name" value="sigma70-ECF"/>
    <property type="match status" value="1"/>
</dbReference>
<dbReference type="InterPro" id="IPR013325">
    <property type="entry name" value="RNA_pol_sigma_r2"/>
</dbReference>
<dbReference type="OrthoDB" id="5501064at2"/>
<evidence type="ECO:0000256" key="3">
    <source>
        <dbReference type="ARBA" id="ARBA00023082"/>
    </source>
</evidence>
<keyword evidence="8" id="KW-1185">Reference proteome</keyword>
<dbReference type="Pfam" id="PF08281">
    <property type="entry name" value="Sigma70_r4_2"/>
    <property type="match status" value="1"/>
</dbReference>
<dbReference type="Gene3D" id="1.10.10.10">
    <property type="entry name" value="Winged helix-like DNA-binding domain superfamily/Winged helix DNA-binding domain"/>
    <property type="match status" value="1"/>
</dbReference>
<dbReference type="EMBL" id="WMBA01000045">
    <property type="protein sequence ID" value="MTD57249.1"/>
    <property type="molecule type" value="Genomic_DNA"/>
</dbReference>
<dbReference type="InterPro" id="IPR039425">
    <property type="entry name" value="RNA_pol_sigma-70-like"/>
</dbReference>
<dbReference type="InterPro" id="IPR013249">
    <property type="entry name" value="RNA_pol_sigma70_r4_t2"/>
</dbReference>
<dbReference type="PANTHER" id="PTHR43133">
    <property type="entry name" value="RNA POLYMERASE ECF-TYPE SIGMA FACTO"/>
    <property type="match status" value="1"/>
</dbReference>
<dbReference type="InterPro" id="IPR007627">
    <property type="entry name" value="RNA_pol_sigma70_r2"/>
</dbReference>
<reference evidence="7 8" key="1">
    <citation type="submission" date="2019-11" db="EMBL/GenBank/DDBJ databases">
        <title>Draft genome of Amycolatopsis RM579.</title>
        <authorList>
            <person name="Duangmal K."/>
            <person name="Mingma R."/>
        </authorList>
    </citation>
    <scope>NUCLEOTIDE SEQUENCE [LARGE SCALE GENOMIC DNA]</scope>
    <source>
        <strain evidence="7 8">RM579</strain>
    </source>
</reference>
<evidence type="ECO:0000256" key="4">
    <source>
        <dbReference type="ARBA" id="ARBA00023163"/>
    </source>
</evidence>
<evidence type="ECO:0000259" key="5">
    <source>
        <dbReference type="Pfam" id="PF04542"/>
    </source>
</evidence>
<evidence type="ECO:0000256" key="1">
    <source>
        <dbReference type="ARBA" id="ARBA00010641"/>
    </source>
</evidence>
<dbReference type="SUPFAM" id="SSF88659">
    <property type="entry name" value="Sigma3 and sigma4 domains of RNA polymerase sigma factors"/>
    <property type="match status" value="1"/>
</dbReference>
<dbReference type="InterPro" id="IPR013324">
    <property type="entry name" value="RNA_pol_sigma_r3/r4-like"/>
</dbReference>
<gene>
    <name evidence="7" type="ORF">GKO32_25200</name>
</gene>